<evidence type="ECO:0000313" key="3">
    <source>
        <dbReference type="Proteomes" id="UP000494182"/>
    </source>
</evidence>
<gene>
    <name evidence="2" type="ORF">BCO71171_01446</name>
</gene>
<evidence type="ECO:0000256" key="1">
    <source>
        <dbReference type="SAM" id="MobiDB-lite"/>
    </source>
</evidence>
<evidence type="ECO:0000313" key="2">
    <source>
        <dbReference type="EMBL" id="VWC95409.1"/>
    </source>
</evidence>
<name>A0A6P2WD41_9BURK</name>
<protein>
    <submittedName>
        <fullName evidence="2">LysR family transcriptional regulator</fullName>
    </submittedName>
</protein>
<organism evidence="2 3">
    <name type="scientific">Burkholderia contaminans</name>
    <dbReference type="NCBI Taxonomy" id="488447"/>
    <lineage>
        <taxon>Bacteria</taxon>
        <taxon>Pseudomonadati</taxon>
        <taxon>Pseudomonadota</taxon>
        <taxon>Betaproteobacteria</taxon>
        <taxon>Burkholderiales</taxon>
        <taxon>Burkholderiaceae</taxon>
        <taxon>Burkholderia</taxon>
        <taxon>Burkholderia cepacia complex</taxon>
    </lineage>
</organism>
<proteinExistence type="predicted"/>
<feature type="region of interest" description="Disordered" evidence="1">
    <location>
        <begin position="28"/>
        <end position="53"/>
    </location>
</feature>
<sequence length="113" mass="12494">MQRTLRLPIPVSHFENGGRMIDANVSVLPEGTARRRSRGRANEQTAQAERPPQICVTDRDTLPRFTRNPVDPLVNIAPRSAESTTFPSVRTAIGRFRPDSALSTGQIGRPSFV</sequence>
<reference evidence="2 3" key="1">
    <citation type="submission" date="2019-09" db="EMBL/GenBank/DDBJ databases">
        <authorList>
            <person name="Depoorter E."/>
        </authorList>
    </citation>
    <scope>NUCLEOTIDE SEQUENCE [LARGE SCALE GENOMIC DNA]</scope>
    <source>
        <strain evidence="2">R-71171</strain>
    </source>
</reference>
<dbReference type="AlphaFoldDB" id="A0A6P2WD41"/>
<dbReference type="RefSeq" id="WP_174972314.1">
    <property type="nucleotide sequence ID" value="NZ_CABVQT010000003.1"/>
</dbReference>
<dbReference type="EMBL" id="CABVQT010000003">
    <property type="protein sequence ID" value="VWC95409.1"/>
    <property type="molecule type" value="Genomic_DNA"/>
</dbReference>
<accession>A0A6P2WD41</accession>
<dbReference type="Proteomes" id="UP000494182">
    <property type="component" value="Unassembled WGS sequence"/>
</dbReference>